<dbReference type="Proteomes" id="UP000193907">
    <property type="component" value="Unassembled WGS sequence"/>
</dbReference>
<evidence type="ECO:0000313" key="3">
    <source>
        <dbReference type="Proteomes" id="UP000193907"/>
    </source>
</evidence>
<dbReference type="EMBL" id="PDKV01000035">
    <property type="protein sequence ID" value="PIB74998.1"/>
    <property type="molecule type" value="Genomic_DNA"/>
</dbReference>
<reference evidence="2 4" key="2">
    <citation type="journal article" date="2017" name="Infect. Genet. Evol.">
        <title>The new phylogeny of the genus Mycobacterium: The old and the news.</title>
        <authorList>
            <person name="Tortoli E."/>
            <person name="Fedrizzi T."/>
            <person name="Meehan C.J."/>
            <person name="Trovato A."/>
            <person name="Grottola A."/>
            <person name="Giacobazzi E."/>
            <person name="Serpini G.F."/>
            <person name="Tagliazucchi S."/>
            <person name="Fabio A."/>
            <person name="Bettua C."/>
            <person name="Bertorelli R."/>
            <person name="Frascaro F."/>
            <person name="De Sanctis V."/>
            <person name="Pecorari M."/>
            <person name="Jousson O."/>
            <person name="Segata N."/>
            <person name="Cirillo D.M."/>
        </authorList>
    </citation>
    <scope>NUCLEOTIDE SEQUENCE [LARGE SCALE GENOMIC DNA]</scope>
    <source>
        <strain evidence="2 4">NCTC 12882</strain>
    </source>
</reference>
<dbReference type="RefSeq" id="WP_062538386.1">
    <property type="nucleotide sequence ID" value="NZ_BBUN01000021.1"/>
</dbReference>
<evidence type="ECO:0000313" key="1">
    <source>
        <dbReference type="EMBL" id="ORV19686.1"/>
    </source>
</evidence>
<name>A0A1X1RX91_MYCCE</name>
<dbReference type="STRING" id="28045.AWB95_00595"/>
<keyword evidence="3" id="KW-1185">Reference proteome</keyword>
<organism evidence="1 3">
    <name type="scientific">Mycobacterium celatum</name>
    <dbReference type="NCBI Taxonomy" id="28045"/>
    <lineage>
        <taxon>Bacteria</taxon>
        <taxon>Bacillati</taxon>
        <taxon>Actinomycetota</taxon>
        <taxon>Actinomycetes</taxon>
        <taxon>Mycobacteriales</taxon>
        <taxon>Mycobacteriaceae</taxon>
        <taxon>Mycobacterium</taxon>
    </lineage>
</organism>
<protein>
    <submittedName>
        <fullName evidence="1">Uncharacterized protein</fullName>
    </submittedName>
</protein>
<dbReference type="EMBL" id="LQOM01000004">
    <property type="protein sequence ID" value="ORV19686.1"/>
    <property type="molecule type" value="Genomic_DNA"/>
</dbReference>
<evidence type="ECO:0000313" key="2">
    <source>
        <dbReference type="EMBL" id="PIB74998.1"/>
    </source>
</evidence>
<dbReference type="AlphaFoldDB" id="A0A1X1RX91"/>
<evidence type="ECO:0000313" key="4">
    <source>
        <dbReference type="Proteomes" id="UP000230971"/>
    </source>
</evidence>
<comment type="caution">
    <text evidence="1">The sequence shown here is derived from an EMBL/GenBank/DDBJ whole genome shotgun (WGS) entry which is preliminary data.</text>
</comment>
<accession>A0A1X1RX91</accession>
<dbReference type="OrthoDB" id="4718428at2"/>
<proteinExistence type="predicted"/>
<dbReference type="Proteomes" id="UP000230971">
    <property type="component" value="Unassembled WGS sequence"/>
</dbReference>
<sequence>MRLGIVTTSSQTASTDLANWTKTYPGQGVTLFGRTMTIDAYHAAVARELWAIASAAKPGAAGRP</sequence>
<reference evidence="1 3" key="1">
    <citation type="submission" date="2016-01" db="EMBL/GenBank/DDBJ databases">
        <title>The new phylogeny of the genus Mycobacterium.</title>
        <authorList>
            <person name="Tarcisio F."/>
            <person name="Conor M."/>
            <person name="Antonella G."/>
            <person name="Elisabetta G."/>
            <person name="Giulia F.S."/>
            <person name="Sara T."/>
            <person name="Anna F."/>
            <person name="Clotilde B."/>
            <person name="Roberto B."/>
            <person name="Veronica D.S."/>
            <person name="Fabio R."/>
            <person name="Monica P."/>
            <person name="Olivier J."/>
            <person name="Enrico T."/>
            <person name="Nicola S."/>
        </authorList>
    </citation>
    <scope>NUCLEOTIDE SEQUENCE [LARGE SCALE GENOMIC DNA]</scope>
    <source>
        <strain evidence="1 3">DSM 44243</strain>
    </source>
</reference>
<gene>
    <name evidence="1" type="ORF">AWB95_00595</name>
    <name evidence="2" type="ORF">CQY23_20655</name>
</gene>